<feature type="domain" description="Teneurin-like YD-shell" evidence="2">
    <location>
        <begin position="1091"/>
        <end position="1381"/>
    </location>
</feature>
<dbReference type="PANTHER" id="PTHR32305">
    <property type="match status" value="1"/>
</dbReference>
<evidence type="ECO:0000259" key="2">
    <source>
        <dbReference type="Pfam" id="PF25023"/>
    </source>
</evidence>
<evidence type="ECO:0000256" key="1">
    <source>
        <dbReference type="ARBA" id="ARBA00022737"/>
    </source>
</evidence>
<proteinExistence type="predicted"/>
<protein>
    <recommendedName>
        <fullName evidence="2">Teneurin-like YD-shell domain-containing protein</fullName>
    </recommendedName>
</protein>
<evidence type="ECO:0000313" key="3">
    <source>
        <dbReference type="EMBL" id="MCL1127391.1"/>
    </source>
</evidence>
<dbReference type="PANTHER" id="PTHR32305:SF15">
    <property type="entry name" value="PROTEIN RHSA-RELATED"/>
    <property type="match status" value="1"/>
</dbReference>
<dbReference type="Pfam" id="PF25023">
    <property type="entry name" value="TEN_YD-shell"/>
    <property type="match status" value="1"/>
</dbReference>
<dbReference type="InterPro" id="IPR022385">
    <property type="entry name" value="Rhs_assc_core"/>
</dbReference>
<comment type="caution">
    <text evidence="3">The sequence shown here is derived from an EMBL/GenBank/DDBJ whole genome shotgun (WGS) entry which is preliminary data.</text>
</comment>
<keyword evidence="1" id="KW-0677">Repeat</keyword>
<dbReference type="Gene3D" id="2.180.10.10">
    <property type="entry name" value="RHS repeat-associated core"/>
    <property type="match status" value="2"/>
</dbReference>
<sequence length="1574" mass="176309">MAGFTFASGNCESDEQFEARLPISSNSFSAHDSSLFGEKIDLYTGRVSFHQTDLVIKGNGPDIVISRTLKDQGQSLYPKRLTNSLMLDWSLDIPSIHTTLYKKPKQKGDNYKDHMRLLYGSWGMGKACSGNINPTGLTKIPKKADDPAISWSGDFLSIAGQDMLLLETPAKDGKFRRKTTSNWRFSCNTKLTNSNDEGFVGYSPDGTKYTFNKLSVSRYNKGSKLGAFEAHILVTKVEDRFGNSLQYHYENIQLIKITASDGREVTFEYGKLHPNHSNTQLKAIHHGDKTWQYEYAGGRLSKVILPDNNHWGFQHSSNNRRNLSTRIDGTFNTGGKTDITMHHPDGAKGVFKFKVQNFGRSNTRSIARTAYDYKKKKNYTIKFRWPDNPVLALESKTITYAKDKSMIWRYSHSQTKGSWFTTKPNDSNNLKEDLPSNIIDNTSEYGLVHFGFPLIGKAHHKWVKEIRPDGSFVKYYFNRNGVSSLEGQLMATRTYDKGGLIEEVQYDYTTSPVGNSGLLLDNLFNKNVRISQTKKVIDLAGDTYTTEYSQFNPYGAVQHIHEYNNVSHNERYIKLSYQHNLDKWVLNLPRLEYVSLDNQFNTATKETTYHKDSLLPHQSKEMGSLVKTNTYHKDGQLKKIDYHGSQRYELYESYFRGIPRKITLPCSLANGCSTANGSSKNTVVTKVDVNSDATVKSITDFKGHKTNYEYNAMGWLTKENYNNKAIENKEISYTKVNSDGDDGGYSGLVSKGFTKRTLKQGDYEQVSYFDFMLRPVLEIERDIKKNNTTYYKRKGYDHEGRITFESFPHHVLHHKARLRTQYDALGRILDVTRESDGGTTNYEYLKGNRVRIIDAKGNTTTNSYLAYGMPSHDLAVEIDGPEHSLTQINYNLFGHITQIAQGGKQEKRIYDTRQRLCKIVRPETGITAVGFNNQNQPVWRAEGTKGSSKICDAKVVPESHKIKFQYDQLGHLKAEIYPDNTPNKSYRYDENNNLTQLNAGSIKWQYQYNGLDQLSSEALTIGAKKLSIKREYDKLGHLSSLTYPTGTKMAFAPNAHGQPTTAGNLITKAIYYGNGQLRSARFENGLSYGTVLDTSQRINKLQHLSKDSKALALTFTYDNNDNVTAINDLVNTKYSVKQIGYDGLDRLTRAKGKWGAGSYHYDSLGNFTSRSVSGGKIDYQYDNKNHLTQVTGAYKYQYSYDARGNITKNGRYALSYNKANQLVSANGQTSIYDGYNRQVKSSNKAGSRFSLYDVNGQLLYREDEKGLKTEYIYLGNKLIAEKRDQTIIYQHTDHLGTPLAQSDAKGKVTTRNYYEPFGKRLSGDKAGIGYTGHLHDKELGLTYMQARYYDPLIGRFYSNDPVGFAGGSHSFNRYAYANNNPYKYVDPNGEWAVQAAGFATGFVIGAGLDIYNSQDFNLMNTVQAGVIGGTVGLASTFGGGWLGTMAMGGTANGLGELANQALKGEFAPYNVAEAFILGTFGGALGKGGAQALIKRRGFPNNTLTQSQHNMTPSTTSRILQNSYSPAYTDAKRSVAEVQIGAGYGGAAGFASSATNGFNGGAETIVDYVSQLPEW</sequence>
<dbReference type="NCBIfam" id="TIGR03696">
    <property type="entry name" value="Rhs_assc_core"/>
    <property type="match status" value="1"/>
</dbReference>
<dbReference type="InterPro" id="IPR056823">
    <property type="entry name" value="TEN-like_YD-shell"/>
</dbReference>
<reference evidence="3 4" key="1">
    <citation type="submission" date="2022-01" db="EMBL/GenBank/DDBJ databases">
        <title>Whole genome-based taxonomy of the Shewanellaceae.</title>
        <authorList>
            <person name="Martin-Rodriguez A.J."/>
        </authorList>
    </citation>
    <scope>NUCLEOTIDE SEQUENCE [LARGE SCALE GENOMIC DNA]</scope>
    <source>
        <strain evidence="3 4">DSM 17177</strain>
    </source>
</reference>
<evidence type="ECO:0000313" key="4">
    <source>
        <dbReference type="Proteomes" id="UP001203423"/>
    </source>
</evidence>
<dbReference type="EMBL" id="JAKIKS010000153">
    <property type="protein sequence ID" value="MCL1127391.1"/>
    <property type="molecule type" value="Genomic_DNA"/>
</dbReference>
<accession>A0ABT0LI81</accession>
<organism evidence="3 4">
    <name type="scientific">Shewanella surugensis</name>
    <dbReference type="NCBI Taxonomy" id="212020"/>
    <lineage>
        <taxon>Bacteria</taxon>
        <taxon>Pseudomonadati</taxon>
        <taxon>Pseudomonadota</taxon>
        <taxon>Gammaproteobacteria</taxon>
        <taxon>Alteromonadales</taxon>
        <taxon>Shewanellaceae</taxon>
        <taxon>Shewanella</taxon>
    </lineage>
</organism>
<name>A0ABT0LI81_9GAMM</name>
<dbReference type="Proteomes" id="UP001203423">
    <property type="component" value="Unassembled WGS sequence"/>
</dbReference>
<gene>
    <name evidence="3" type="ORF">L2764_23680</name>
</gene>
<keyword evidence="4" id="KW-1185">Reference proteome</keyword>
<dbReference type="RefSeq" id="WP_248942809.1">
    <property type="nucleotide sequence ID" value="NZ_JAKIKS010000153.1"/>
</dbReference>
<dbReference type="InterPro" id="IPR050708">
    <property type="entry name" value="T6SS_VgrG/RHS"/>
</dbReference>